<feature type="compositionally biased region" description="Polar residues" evidence="2">
    <location>
        <begin position="406"/>
        <end position="417"/>
    </location>
</feature>
<dbReference type="PANTHER" id="PTHR15228">
    <property type="entry name" value="SPERMATHECAL PHYSIOLOGY VARIANT"/>
    <property type="match status" value="1"/>
</dbReference>
<proteinExistence type="predicted"/>
<feature type="region of interest" description="Disordered" evidence="2">
    <location>
        <begin position="1"/>
        <end position="23"/>
    </location>
</feature>
<dbReference type="AlphaFoldDB" id="A0A1Y2ER56"/>
<dbReference type="SUPFAM" id="SSF48350">
    <property type="entry name" value="GTPase activation domain, GAP"/>
    <property type="match status" value="1"/>
</dbReference>
<sequence length="569" mass="61696">MTTAASRDLPHQHQPQQEHAKEGLSSWWARFKSKPSKKEEQPSKGIFGVPLHQSIQYANVAISLYNDQGQPFIYGHIPVVVAKCGLFLKEHATEVEGIFRLSGSAKRIKELQEVFDLPPKYGKQHEWNTYTVHDAANVLRRYLNHLPDPIIPTDWYDSVREPIRNDWPLERAIPRMQELVSSLPPVNRQLLLYILDLLAVFASKAEMNRMTSENLSAIFQPGVLSHPRDDMAPQEYHLSQKVLVFLIDNQAHFLLDMCPPTGPAQQATGTDVAGSPKRAAGLLRRKTLNTPRRSFSLRSPKSADGTQGGANLPASFAKSSSPLPPASGAVSRSNTLPTKRQAPGQQQRAQDGPRHASLPSLRHDNSSTMPTAGSSATAPVQASIPEMPEGSPATQAVPVPVPTNAMHRSSPGSSRTSLRLLDESNRHTVLAPSQVAGEGRRSRRSSQTSSLRGDNEFSILGGRKLRSDISAESVTGGSGELSSSIPAAMSSTSEIQAVPTSTSVGRASQRSAEPPMTSSSHSAAAGTKPSSSPGKFSNFFKRRTRMGKDEMLSPSSETGSAPGRRDLDD</sequence>
<feature type="domain" description="Rho-GAP" evidence="3">
    <location>
        <begin position="62"/>
        <end position="254"/>
    </location>
</feature>
<keyword evidence="1" id="KW-0343">GTPase activation</keyword>
<dbReference type="EMBL" id="MCFI01000033">
    <property type="protein sequence ID" value="ORY73666.1"/>
    <property type="molecule type" value="Genomic_DNA"/>
</dbReference>
<dbReference type="GO" id="GO:0032153">
    <property type="term" value="C:cell division site"/>
    <property type="evidence" value="ECO:0007669"/>
    <property type="project" value="UniProtKB-ARBA"/>
</dbReference>
<dbReference type="RefSeq" id="XP_040721846.1">
    <property type="nucleotide sequence ID" value="XM_040871688.1"/>
</dbReference>
<dbReference type="OrthoDB" id="3196451at2759"/>
<evidence type="ECO:0000313" key="5">
    <source>
        <dbReference type="Proteomes" id="UP000193685"/>
    </source>
</evidence>
<dbReference type="STRING" id="56484.A0A1Y2ER56"/>
<name>A0A1Y2ER56_PROLT</name>
<dbReference type="InterPro" id="IPR008936">
    <property type="entry name" value="Rho_GTPase_activation_prot"/>
</dbReference>
<dbReference type="GO" id="GO:0005096">
    <property type="term" value="F:GTPase activator activity"/>
    <property type="evidence" value="ECO:0007669"/>
    <property type="project" value="UniProtKB-KW"/>
</dbReference>
<dbReference type="OMA" id="THELHAD"/>
<dbReference type="Proteomes" id="UP000193685">
    <property type="component" value="Unassembled WGS sequence"/>
</dbReference>
<comment type="caution">
    <text evidence="4">The sequence shown here is derived from an EMBL/GenBank/DDBJ whole genome shotgun (WGS) entry which is preliminary data.</text>
</comment>
<reference evidence="4 5" key="1">
    <citation type="submission" date="2016-07" db="EMBL/GenBank/DDBJ databases">
        <title>Pervasive Adenine N6-methylation of Active Genes in Fungi.</title>
        <authorList>
            <consortium name="DOE Joint Genome Institute"/>
            <person name="Mondo S.J."/>
            <person name="Dannebaum R.O."/>
            <person name="Kuo R.C."/>
            <person name="Labutti K."/>
            <person name="Haridas S."/>
            <person name="Kuo A."/>
            <person name="Salamov A."/>
            <person name="Ahrendt S.R."/>
            <person name="Lipzen A."/>
            <person name="Sullivan W."/>
            <person name="Andreopoulos W.B."/>
            <person name="Clum A."/>
            <person name="Lindquist E."/>
            <person name="Daum C."/>
            <person name="Ramamoorthy G.K."/>
            <person name="Gryganskyi A."/>
            <person name="Culley D."/>
            <person name="Magnuson J.K."/>
            <person name="James T.Y."/>
            <person name="O'Malley M.A."/>
            <person name="Stajich J.E."/>
            <person name="Spatafora J.W."/>
            <person name="Visel A."/>
            <person name="Grigoriev I.V."/>
        </authorList>
    </citation>
    <scope>NUCLEOTIDE SEQUENCE [LARGE SCALE GENOMIC DNA]</scope>
    <source>
        <strain evidence="4 5">12-1054</strain>
    </source>
</reference>
<organism evidence="4 5">
    <name type="scientific">Protomyces lactucae-debilis</name>
    <dbReference type="NCBI Taxonomy" id="2754530"/>
    <lineage>
        <taxon>Eukaryota</taxon>
        <taxon>Fungi</taxon>
        <taxon>Dikarya</taxon>
        <taxon>Ascomycota</taxon>
        <taxon>Taphrinomycotina</taxon>
        <taxon>Taphrinomycetes</taxon>
        <taxon>Taphrinales</taxon>
        <taxon>Protomycetaceae</taxon>
        <taxon>Protomyces</taxon>
    </lineage>
</organism>
<evidence type="ECO:0000313" key="4">
    <source>
        <dbReference type="EMBL" id="ORY73666.1"/>
    </source>
</evidence>
<feature type="compositionally biased region" description="Polar residues" evidence="2">
    <location>
        <begin position="330"/>
        <end position="349"/>
    </location>
</feature>
<feature type="compositionally biased region" description="Polar residues" evidence="2">
    <location>
        <begin position="494"/>
        <end position="535"/>
    </location>
</feature>
<dbReference type="GO" id="GO:0005938">
    <property type="term" value="C:cell cortex"/>
    <property type="evidence" value="ECO:0007669"/>
    <property type="project" value="UniProtKB-ARBA"/>
</dbReference>
<feature type="compositionally biased region" description="Basic and acidic residues" evidence="2">
    <location>
        <begin position="8"/>
        <end position="22"/>
    </location>
</feature>
<dbReference type="InterPro" id="IPR000198">
    <property type="entry name" value="RhoGAP_dom"/>
</dbReference>
<dbReference type="PROSITE" id="PS50238">
    <property type="entry name" value="RHOGAP"/>
    <property type="match status" value="1"/>
</dbReference>
<feature type="region of interest" description="Disordered" evidence="2">
    <location>
        <begin position="264"/>
        <end position="569"/>
    </location>
</feature>
<feature type="compositionally biased region" description="Polar residues" evidence="2">
    <location>
        <begin position="288"/>
        <end position="299"/>
    </location>
</feature>
<dbReference type="GeneID" id="63788287"/>
<dbReference type="Gene3D" id="1.10.555.10">
    <property type="entry name" value="Rho GTPase activation protein"/>
    <property type="match status" value="1"/>
</dbReference>
<dbReference type="SMART" id="SM00324">
    <property type="entry name" value="RhoGAP"/>
    <property type="match status" value="1"/>
</dbReference>
<protein>
    <submittedName>
        <fullName evidence="4">Rho GTPase activation protein</fullName>
    </submittedName>
</protein>
<feature type="compositionally biased region" description="Low complexity" evidence="2">
    <location>
        <begin position="482"/>
        <end position="493"/>
    </location>
</feature>
<dbReference type="InterPro" id="IPR051025">
    <property type="entry name" value="RhoGAP"/>
</dbReference>
<evidence type="ECO:0000259" key="3">
    <source>
        <dbReference type="PROSITE" id="PS50238"/>
    </source>
</evidence>
<keyword evidence="5" id="KW-1185">Reference proteome</keyword>
<evidence type="ECO:0000256" key="2">
    <source>
        <dbReference type="SAM" id="MobiDB-lite"/>
    </source>
</evidence>
<gene>
    <name evidence="4" type="ORF">BCR37DRAFT_395926</name>
</gene>
<dbReference type="Pfam" id="PF00620">
    <property type="entry name" value="RhoGAP"/>
    <property type="match status" value="1"/>
</dbReference>
<accession>A0A1Y2ER56</accession>
<evidence type="ECO:0000256" key="1">
    <source>
        <dbReference type="ARBA" id="ARBA00022468"/>
    </source>
</evidence>
<dbReference type="GO" id="GO:0007165">
    <property type="term" value="P:signal transduction"/>
    <property type="evidence" value="ECO:0007669"/>
    <property type="project" value="InterPro"/>
</dbReference>
<dbReference type="GO" id="GO:0060237">
    <property type="term" value="P:regulation of fungal-type cell wall organization"/>
    <property type="evidence" value="ECO:0007669"/>
    <property type="project" value="TreeGrafter"/>
</dbReference>
<feature type="compositionally biased region" description="Polar residues" evidence="2">
    <location>
        <begin position="366"/>
        <end position="380"/>
    </location>
</feature>
<dbReference type="PANTHER" id="PTHR15228:SF25">
    <property type="entry name" value="F-BAR DOMAIN-CONTAINING PROTEIN"/>
    <property type="match status" value="1"/>
</dbReference>